<name>A0A3Q9FRE4_9BACT</name>
<protein>
    <recommendedName>
        <fullName evidence="4">Glycoside hydrolase family 42 N-terminal domain-containing protein</fullName>
    </recommendedName>
</protein>
<keyword evidence="3" id="KW-1185">Reference proteome</keyword>
<gene>
    <name evidence="2" type="ORF">EI427_20800</name>
</gene>
<dbReference type="EMBL" id="CP034563">
    <property type="protein sequence ID" value="AZQ64666.1"/>
    <property type="molecule type" value="Genomic_DNA"/>
</dbReference>
<sequence>MNKALTHRSFYILGLIILITTLSSFYLIQEDEDIIHLSVLQENQFTTDNIEATSTTEGLSLFIKKGEKGKITFHPNDDYWDITTHKFISIELENNSTDKVRFDPVISYDNPRRKYGKSKTNKLTNKHIGYINPKETLIYNCVLIRDKVTVEDYPQAQEFPGMKGIPGGVILNFAGVDAKHIKGIKIEFPSQEFEQKVVLKRIFKHKNAVPELYTKNKASFFPFINKYGQYKHDEWVGKITNDEQFKAAIEKETLEFIKYTGSKEWNQFGGYSSGPSYEATGSFRTQKINNKWWLIDPTGHLFWSTGINGAGKLSVSTPVSDREHFFEGLPERDTEEGKQFYKKGAYNHGAANLYRKYGENSELKYTEISLQRMKNWGLNTLGGWSVENINEFDESKRLPYTVIIHETSPEINDKFPDVFDPQWEVNLEENLKNKLYGKGNDPFLFGIYINNEIHWGTPNSTASDVLSKSKLSYAKQEYIRVVKEELKTIEAFNTLVETSFESWQELAKTRIAKNDIKWSALEEVNTTFYTLMCETYFKTSKNLVSKYAPNKMYIGCRWHGKHKNKINTTIGAKYLDLLSFNAYENEVEFYPYPSKEIDKPFIISEFNFGALDAGKFFTGLGYASTQRNRGEKYVNFVEGALRNPKCVGVHWFMWANSTTAGKGNGENANCGVVSMTDQIYYELVGYMRKINYHIYNYRSSAEL</sequence>
<reference evidence="2 3" key="1">
    <citation type="submission" date="2018-12" db="EMBL/GenBank/DDBJ databases">
        <title>Flammeovirga pectinis sp. nov., isolated from the gut of the Korean scallop, Patinopecten yessoensis.</title>
        <authorList>
            <person name="Bae J.-W."/>
            <person name="Jeong Y.-S."/>
            <person name="Kang W."/>
        </authorList>
    </citation>
    <scope>NUCLEOTIDE SEQUENCE [LARGE SCALE GENOMIC DNA]</scope>
    <source>
        <strain evidence="2 3">L12M1</strain>
    </source>
</reference>
<evidence type="ECO:0000313" key="2">
    <source>
        <dbReference type="EMBL" id="AZQ64666.1"/>
    </source>
</evidence>
<dbReference type="OrthoDB" id="9760450at2"/>
<accession>A0A3Q9FRE4</accession>
<dbReference type="RefSeq" id="WP_126618588.1">
    <property type="nucleotide sequence ID" value="NZ_CP034563.1"/>
</dbReference>
<dbReference type="Gene3D" id="3.20.20.80">
    <property type="entry name" value="Glycosidases"/>
    <property type="match status" value="1"/>
</dbReference>
<feature type="transmembrane region" description="Helical" evidence="1">
    <location>
        <begin position="9"/>
        <end position="28"/>
    </location>
</feature>
<dbReference type="InterPro" id="IPR017853">
    <property type="entry name" value="GH"/>
</dbReference>
<evidence type="ECO:0000256" key="1">
    <source>
        <dbReference type="SAM" id="Phobius"/>
    </source>
</evidence>
<organism evidence="2 3">
    <name type="scientific">Flammeovirga pectinis</name>
    <dbReference type="NCBI Taxonomy" id="2494373"/>
    <lineage>
        <taxon>Bacteria</taxon>
        <taxon>Pseudomonadati</taxon>
        <taxon>Bacteroidota</taxon>
        <taxon>Cytophagia</taxon>
        <taxon>Cytophagales</taxon>
        <taxon>Flammeovirgaceae</taxon>
        <taxon>Flammeovirga</taxon>
    </lineage>
</organism>
<dbReference type="KEGG" id="fll:EI427_20800"/>
<dbReference type="SUPFAM" id="SSF51445">
    <property type="entry name" value="(Trans)glycosidases"/>
    <property type="match status" value="1"/>
</dbReference>
<dbReference type="Proteomes" id="UP000267268">
    <property type="component" value="Chromosome 2"/>
</dbReference>
<proteinExistence type="predicted"/>
<keyword evidence="1" id="KW-0812">Transmembrane</keyword>
<keyword evidence="1" id="KW-1133">Transmembrane helix</keyword>
<evidence type="ECO:0008006" key="4">
    <source>
        <dbReference type="Google" id="ProtNLM"/>
    </source>
</evidence>
<keyword evidence="1" id="KW-0472">Membrane</keyword>
<evidence type="ECO:0000313" key="3">
    <source>
        <dbReference type="Proteomes" id="UP000267268"/>
    </source>
</evidence>
<dbReference type="AlphaFoldDB" id="A0A3Q9FRE4"/>